<proteinExistence type="inferred from homology"/>
<keyword evidence="14" id="KW-1185">Reference proteome</keyword>
<dbReference type="Gene3D" id="3.20.20.70">
    <property type="entry name" value="Aldolase class I"/>
    <property type="match status" value="1"/>
</dbReference>
<reference evidence="13 14" key="1">
    <citation type="submission" date="2022-12" db="EMBL/GenBank/DDBJ databases">
        <title>Chromosome-level genome of Tegillarca granosa.</title>
        <authorList>
            <person name="Kim J."/>
        </authorList>
    </citation>
    <scope>NUCLEOTIDE SEQUENCE [LARGE SCALE GENOMIC DNA]</scope>
    <source>
        <strain evidence="13">Teg-2019</strain>
        <tissue evidence="13">Adductor muscle</tissue>
    </source>
</reference>
<dbReference type="PRINTS" id="PR00146">
    <property type="entry name" value="DHPICSNTHASE"/>
</dbReference>
<evidence type="ECO:0000256" key="6">
    <source>
        <dbReference type="ARBA" id="ARBA00023239"/>
    </source>
</evidence>
<comment type="similarity">
    <text evidence="2 12">Belongs to the DapA family.</text>
</comment>
<dbReference type="SMART" id="SM01130">
    <property type="entry name" value="DHDPS"/>
    <property type="match status" value="1"/>
</dbReference>
<evidence type="ECO:0000256" key="4">
    <source>
        <dbReference type="ARBA" id="ARBA00012215"/>
    </source>
</evidence>
<evidence type="ECO:0000313" key="14">
    <source>
        <dbReference type="Proteomes" id="UP001217089"/>
    </source>
</evidence>
<sequence length="330" mass="36189">MRVILHSRQIWRSSLSAVNSFCRGFSTTVSNQQRLDISGIYPPIATPFNNDESIAFDKLEENFQKWNKLPFRGYVVQGSNGEYAYLNIEERLEMLRRCVDLADKNKLIMAGSGCESTRDTIMMTEKMAKIGAQVVLVVTPCYYKSGMTNTALINHFTKVADASPVPVILYSVPGNTGIDLSPEVIITLSQHPNIAGLKDSGGDISKLGNLVYRTKDNDFQILAGSAGFLYAGYAVGCVGGVCALANVLGQETCDVETLFKSGKHSEARDLQHRLISPNAHITKLYGVPGLKAAMEMFGYYGGPTRSPLQPLTKQEHDKVKQAFTSTGFLK</sequence>
<keyword evidence="7" id="KW-0704">Schiff base</keyword>
<name>A0ABQ9FNB7_TEGGR</name>
<dbReference type="InterPro" id="IPR020625">
    <property type="entry name" value="Schiff_base-form_aldolases_AS"/>
</dbReference>
<dbReference type="EMBL" id="JARBDR010000246">
    <property type="protein sequence ID" value="KAJ8317427.1"/>
    <property type="molecule type" value="Genomic_DNA"/>
</dbReference>
<organism evidence="13 14">
    <name type="scientific">Tegillarca granosa</name>
    <name type="common">Malaysian cockle</name>
    <name type="synonym">Anadara granosa</name>
    <dbReference type="NCBI Taxonomy" id="220873"/>
    <lineage>
        <taxon>Eukaryota</taxon>
        <taxon>Metazoa</taxon>
        <taxon>Spiralia</taxon>
        <taxon>Lophotrochozoa</taxon>
        <taxon>Mollusca</taxon>
        <taxon>Bivalvia</taxon>
        <taxon>Autobranchia</taxon>
        <taxon>Pteriomorphia</taxon>
        <taxon>Arcoida</taxon>
        <taxon>Arcoidea</taxon>
        <taxon>Arcidae</taxon>
        <taxon>Tegillarca</taxon>
    </lineage>
</organism>
<dbReference type="PROSITE" id="PS00666">
    <property type="entry name" value="DHDPS_2"/>
    <property type="match status" value="1"/>
</dbReference>
<comment type="caution">
    <text evidence="13">The sequence shown here is derived from an EMBL/GenBank/DDBJ whole genome shotgun (WGS) entry which is preliminary data.</text>
</comment>
<accession>A0ABQ9FNB7</accession>
<evidence type="ECO:0000256" key="5">
    <source>
        <dbReference type="ARBA" id="ARBA00018425"/>
    </source>
</evidence>
<dbReference type="Proteomes" id="UP001217089">
    <property type="component" value="Unassembled WGS sequence"/>
</dbReference>
<keyword evidence="6 12" id="KW-0456">Lyase</keyword>
<dbReference type="CDD" id="cd00408">
    <property type="entry name" value="DHDPS-like"/>
    <property type="match status" value="1"/>
</dbReference>
<comment type="catalytic activity">
    <reaction evidence="11">
        <text>(4S)-4-hydroxy-2-oxoglutarate = glyoxylate + pyruvate</text>
        <dbReference type="Rhea" id="RHEA:35639"/>
        <dbReference type="ChEBI" id="CHEBI:15361"/>
        <dbReference type="ChEBI" id="CHEBI:36655"/>
        <dbReference type="ChEBI" id="CHEBI:71685"/>
        <dbReference type="EC" id="4.1.3.16"/>
    </reaction>
</comment>
<dbReference type="SUPFAM" id="SSF51569">
    <property type="entry name" value="Aldolase"/>
    <property type="match status" value="1"/>
</dbReference>
<dbReference type="InterPro" id="IPR002220">
    <property type="entry name" value="DapA-like"/>
</dbReference>
<comment type="catalytic activity">
    <reaction evidence="10">
        <text>(4R)-4-hydroxy-2-oxoglutarate = glyoxylate + pyruvate</text>
        <dbReference type="Rhea" id="RHEA:30687"/>
        <dbReference type="ChEBI" id="CHEBI:15361"/>
        <dbReference type="ChEBI" id="CHEBI:36655"/>
        <dbReference type="ChEBI" id="CHEBI:62213"/>
        <dbReference type="EC" id="4.1.3.16"/>
    </reaction>
</comment>
<dbReference type="PIRSF" id="PIRSF001365">
    <property type="entry name" value="DHDPS"/>
    <property type="match status" value="1"/>
</dbReference>
<evidence type="ECO:0000256" key="12">
    <source>
        <dbReference type="PIRNR" id="PIRNR001365"/>
    </source>
</evidence>
<comment type="function">
    <text evidence="1">Catalyzes the final step in the metabolic pathway of hydroxyproline.</text>
</comment>
<dbReference type="InterPro" id="IPR013785">
    <property type="entry name" value="Aldolase_TIM"/>
</dbReference>
<dbReference type="EC" id="4.1.3.16" evidence="4"/>
<comment type="subunit">
    <text evidence="3">Homotetramer.</text>
</comment>
<evidence type="ECO:0000313" key="13">
    <source>
        <dbReference type="EMBL" id="KAJ8317427.1"/>
    </source>
</evidence>
<dbReference type="Pfam" id="PF00701">
    <property type="entry name" value="DHDPS"/>
    <property type="match status" value="1"/>
</dbReference>
<evidence type="ECO:0000256" key="7">
    <source>
        <dbReference type="ARBA" id="ARBA00023270"/>
    </source>
</evidence>
<evidence type="ECO:0000256" key="8">
    <source>
        <dbReference type="ARBA" id="ARBA00030874"/>
    </source>
</evidence>
<protein>
    <recommendedName>
        <fullName evidence="5">4-hydroxy-2-oxoglutarate aldolase, mitochondrial</fullName>
        <ecNumber evidence="4">4.1.3.16</ecNumber>
    </recommendedName>
    <alternativeName>
        <fullName evidence="9">Dihydrodipicolinate synthase-like</fullName>
    </alternativeName>
    <alternativeName>
        <fullName evidence="8">Probable 2-keto-4-hydroxyglutarate aldolase</fullName>
    </alternativeName>
</protein>
<evidence type="ECO:0000256" key="3">
    <source>
        <dbReference type="ARBA" id="ARBA00011881"/>
    </source>
</evidence>
<evidence type="ECO:0000256" key="11">
    <source>
        <dbReference type="ARBA" id="ARBA00033613"/>
    </source>
</evidence>
<evidence type="ECO:0000256" key="10">
    <source>
        <dbReference type="ARBA" id="ARBA00033610"/>
    </source>
</evidence>
<dbReference type="PANTHER" id="PTHR12128">
    <property type="entry name" value="DIHYDRODIPICOLINATE SYNTHASE"/>
    <property type="match status" value="1"/>
</dbReference>
<evidence type="ECO:0000256" key="9">
    <source>
        <dbReference type="ARBA" id="ARBA00032879"/>
    </source>
</evidence>
<evidence type="ECO:0000256" key="2">
    <source>
        <dbReference type="ARBA" id="ARBA00007592"/>
    </source>
</evidence>
<evidence type="ECO:0000256" key="1">
    <source>
        <dbReference type="ARBA" id="ARBA00002577"/>
    </source>
</evidence>
<dbReference type="PANTHER" id="PTHR12128:SF66">
    <property type="entry name" value="4-HYDROXY-2-OXOGLUTARATE ALDOLASE, MITOCHONDRIAL"/>
    <property type="match status" value="1"/>
</dbReference>
<gene>
    <name evidence="13" type="ORF">KUTeg_005331</name>
</gene>